<dbReference type="Proteomes" id="UP001596098">
    <property type="component" value="Unassembled WGS sequence"/>
</dbReference>
<sequence>MTRTREVLLPVGPEQAFDYFADPRNRPQWQSSLRAVVFSGDPADGFGPGTCWVDVTRPGLRPSMQTTLAVPGERWAETGRWRGFAADLVLAFAPVPTGCSVAVTFRVRAPRWLPGLGSLLTRAAVPMVVADVRRAGEILRKR</sequence>
<accession>A0ABW1QVU4</accession>
<dbReference type="InterPro" id="IPR019587">
    <property type="entry name" value="Polyketide_cyclase/dehydratase"/>
</dbReference>
<dbReference type="InterPro" id="IPR023393">
    <property type="entry name" value="START-like_dom_sf"/>
</dbReference>
<protein>
    <submittedName>
        <fullName evidence="1">SRPBCC family protein</fullName>
    </submittedName>
</protein>
<dbReference type="Gene3D" id="3.30.530.20">
    <property type="match status" value="1"/>
</dbReference>
<evidence type="ECO:0000313" key="2">
    <source>
        <dbReference type="Proteomes" id="UP001596098"/>
    </source>
</evidence>
<gene>
    <name evidence="1" type="ORF">ACFPWU_03555</name>
</gene>
<organism evidence="1 2">
    <name type="scientific">Nocardioides yefusunii</name>
    <dbReference type="NCBI Taxonomy" id="2500546"/>
    <lineage>
        <taxon>Bacteria</taxon>
        <taxon>Bacillati</taxon>
        <taxon>Actinomycetota</taxon>
        <taxon>Actinomycetes</taxon>
        <taxon>Propionibacteriales</taxon>
        <taxon>Nocardioidaceae</taxon>
        <taxon>Nocardioides</taxon>
    </lineage>
</organism>
<dbReference type="SUPFAM" id="SSF55961">
    <property type="entry name" value="Bet v1-like"/>
    <property type="match status" value="1"/>
</dbReference>
<dbReference type="Pfam" id="PF10604">
    <property type="entry name" value="Polyketide_cyc2"/>
    <property type="match status" value="1"/>
</dbReference>
<proteinExistence type="predicted"/>
<name>A0ABW1QVU4_9ACTN</name>
<reference evidence="2" key="1">
    <citation type="journal article" date="2019" name="Int. J. Syst. Evol. Microbiol.">
        <title>The Global Catalogue of Microorganisms (GCM) 10K type strain sequencing project: providing services to taxonomists for standard genome sequencing and annotation.</title>
        <authorList>
            <consortium name="The Broad Institute Genomics Platform"/>
            <consortium name="The Broad Institute Genome Sequencing Center for Infectious Disease"/>
            <person name="Wu L."/>
            <person name="Ma J."/>
        </authorList>
    </citation>
    <scope>NUCLEOTIDE SEQUENCE [LARGE SCALE GENOMIC DNA]</scope>
    <source>
        <strain evidence="2">DFY28</strain>
    </source>
</reference>
<dbReference type="EMBL" id="JBHSQI010000002">
    <property type="protein sequence ID" value="MFC6152740.1"/>
    <property type="molecule type" value="Genomic_DNA"/>
</dbReference>
<keyword evidence="2" id="KW-1185">Reference proteome</keyword>
<dbReference type="RefSeq" id="WP_128219614.1">
    <property type="nucleotide sequence ID" value="NZ_CP034929.1"/>
</dbReference>
<comment type="caution">
    <text evidence="1">The sequence shown here is derived from an EMBL/GenBank/DDBJ whole genome shotgun (WGS) entry which is preliminary data.</text>
</comment>
<evidence type="ECO:0000313" key="1">
    <source>
        <dbReference type="EMBL" id="MFC6152740.1"/>
    </source>
</evidence>